<organism evidence="1 2">
    <name type="scientific">Caminicella sporogenes DSM 14501</name>
    <dbReference type="NCBI Taxonomy" id="1121266"/>
    <lineage>
        <taxon>Bacteria</taxon>
        <taxon>Bacillati</taxon>
        <taxon>Bacillota</taxon>
        <taxon>Clostridia</taxon>
        <taxon>Peptostreptococcales</taxon>
        <taxon>Caminicellaceae</taxon>
        <taxon>Caminicella</taxon>
    </lineage>
</organism>
<keyword evidence="2" id="KW-1185">Reference proteome</keyword>
<accession>A0A1M6LSY4</accession>
<proteinExistence type="predicted"/>
<dbReference type="EMBL" id="FRAJ01000003">
    <property type="protein sequence ID" value="SHJ74275.1"/>
    <property type="molecule type" value="Genomic_DNA"/>
</dbReference>
<evidence type="ECO:0000313" key="1">
    <source>
        <dbReference type="EMBL" id="SHJ74275.1"/>
    </source>
</evidence>
<dbReference type="SUPFAM" id="SSF52980">
    <property type="entry name" value="Restriction endonuclease-like"/>
    <property type="match status" value="1"/>
</dbReference>
<dbReference type="InterPro" id="IPR011335">
    <property type="entry name" value="Restrct_endonuc-II-like"/>
</dbReference>
<dbReference type="RefSeq" id="WP_072965636.1">
    <property type="nucleotide sequence ID" value="NZ_FRAJ01000003.1"/>
</dbReference>
<name>A0A1M6LSY4_9FIRM</name>
<dbReference type="AlphaFoldDB" id="A0A1M6LSY4"/>
<evidence type="ECO:0000313" key="2">
    <source>
        <dbReference type="Proteomes" id="UP000184082"/>
    </source>
</evidence>
<evidence type="ECO:0008006" key="3">
    <source>
        <dbReference type="Google" id="ProtNLM"/>
    </source>
</evidence>
<gene>
    <name evidence="1" type="ORF">SAMN02745883_00333</name>
</gene>
<dbReference type="STRING" id="1121266.SAMN02745883_00333"/>
<dbReference type="Proteomes" id="UP000184082">
    <property type="component" value="Unassembled WGS sequence"/>
</dbReference>
<reference evidence="1 2" key="1">
    <citation type="submission" date="2016-11" db="EMBL/GenBank/DDBJ databases">
        <authorList>
            <person name="Jaros S."/>
            <person name="Januszkiewicz K."/>
            <person name="Wedrychowicz H."/>
        </authorList>
    </citation>
    <scope>NUCLEOTIDE SEQUENCE [LARGE SCALE GENOMIC DNA]</scope>
    <source>
        <strain evidence="1 2">DSM 14501</strain>
    </source>
</reference>
<sequence>MKFDTMVICSTLNQMVNYIAIKKHGIEKVINITGETNENHANLKKFNYGEWNKNLKDVLDDIIFEDPDICFGNKEARNYSEMIDKLGKLFNSKDKPILWNITGGQRYIVMAITEYVFKNRKDDVIVYFEGDTEKFLYYGNTKEDISTEIKNDYKCEMNIPLAFKLMGMSVKEREEYKVSDYYNLFFKGKDESEITDEDKRYIDEYKFYNEFYEKYCDDIEILKILVEVNKDKPDGEIVEDKLDWVINKLRDKCKEFFNDKNENIFKESIEKEYRKRKVKRKVFGYILEKMSFYRMIKILTESDIKDVIADIDMGVKINFSDKKRRISEHHIDEFDIVVVTNMGKVVIFECKSGYMCGDNAKSTHYSTYKVSGVYGAPVLIDPIIEKQNIKEESFENIRKAENAASKAGLIICRMGNKDNTGDSKNGIYSLEDYLKSVFESEGE</sequence>
<protein>
    <recommendedName>
        <fullName evidence="3">DUF1887 family protein</fullName>
    </recommendedName>
</protein>